<dbReference type="Pfam" id="PF04984">
    <property type="entry name" value="Phage_sheath_1"/>
    <property type="match status" value="1"/>
</dbReference>
<dbReference type="EMBL" id="CP012672">
    <property type="protein sequence ID" value="AUX37472.1"/>
    <property type="molecule type" value="Genomic_DNA"/>
</dbReference>
<gene>
    <name evidence="4" type="ORF">SOCE836_096970</name>
</gene>
<name>A0A4V0NHQ3_SORCE</name>
<feature type="domain" description="Tail sheath protein subtilisin-like" evidence="2">
    <location>
        <begin position="540"/>
        <end position="698"/>
    </location>
</feature>
<dbReference type="Pfam" id="PF17482">
    <property type="entry name" value="Phage_sheath_1C"/>
    <property type="match status" value="1"/>
</dbReference>
<organism evidence="4 5">
    <name type="scientific">Sorangium cellulosum</name>
    <name type="common">Polyangium cellulosum</name>
    <dbReference type="NCBI Taxonomy" id="56"/>
    <lineage>
        <taxon>Bacteria</taxon>
        <taxon>Pseudomonadati</taxon>
        <taxon>Myxococcota</taxon>
        <taxon>Polyangia</taxon>
        <taxon>Polyangiales</taxon>
        <taxon>Polyangiaceae</taxon>
        <taxon>Sorangium</taxon>
    </lineage>
</organism>
<protein>
    <submittedName>
        <fullName evidence="4">Tail protein</fullName>
    </submittedName>
</protein>
<comment type="similarity">
    <text evidence="1">Belongs to the myoviridae tail sheath protein family.</text>
</comment>
<evidence type="ECO:0000259" key="2">
    <source>
        <dbReference type="Pfam" id="PF04984"/>
    </source>
</evidence>
<dbReference type="Gene3D" id="3.40.50.11780">
    <property type="match status" value="2"/>
</dbReference>
<dbReference type="InterPro" id="IPR052042">
    <property type="entry name" value="Tail_sheath_structural"/>
</dbReference>
<dbReference type="PANTHER" id="PTHR35861">
    <property type="match status" value="1"/>
</dbReference>
<evidence type="ECO:0000313" key="4">
    <source>
        <dbReference type="EMBL" id="AUX37472.1"/>
    </source>
</evidence>
<dbReference type="InterPro" id="IPR035089">
    <property type="entry name" value="Phage_sheath_subtilisin"/>
</dbReference>
<reference evidence="4 5" key="1">
    <citation type="submission" date="2015-09" db="EMBL/GenBank/DDBJ databases">
        <title>Sorangium comparison.</title>
        <authorList>
            <person name="Zaburannyi N."/>
            <person name="Bunk B."/>
            <person name="Overmann J."/>
            <person name="Mueller R."/>
        </authorList>
    </citation>
    <scope>NUCLEOTIDE SEQUENCE [LARGE SCALE GENOMIC DNA]</scope>
    <source>
        <strain evidence="4 5">So ce836</strain>
    </source>
</reference>
<dbReference type="Proteomes" id="UP000295497">
    <property type="component" value="Chromosome"/>
</dbReference>
<evidence type="ECO:0000259" key="3">
    <source>
        <dbReference type="Pfam" id="PF17482"/>
    </source>
</evidence>
<accession>A0A4V0NHQ3</accession>
<dbReference type="RefSeq" id="WP_129580098.1">
    <property type="nucleotide sequence ID" value="NZ_CP012672.1"/>
</dbReference>
<dbReference type="InterPro" id="IPR020287">
    <property type="entry name" value="Tail_sheath_C"/>
</dbReference>
<sequence>MPEYLAPGVYVEETSFRAKSLEGVSTSTTGFVGPTRRGPVAPSDPNAMPEIPELLTSFGDFQRIYGGFDDLQYGTNYLAHAVRAYFDNGGSRLYVARVIDATAGTAVSGKLAASISFAARSPGQAGNGTITIIPHFTDATKRSMDRAPQGTVVRVGAKSAAVARGAQLVGNRVGPWSLPRNGRLIVRLTGAGGNNTPEAGVELTLAGSPAEAQAQATLPAPLDLAAETEANRTLTVRIDGVEQTVVLPAADGQTRDAVVALINGSIVGGYARLDADRLVIGSDVQGTASRASVLFTGAATGLGFTAAVDAAGSGDLPNVRRVTAQDLQARLAGFQGGEVTPSTDANGNLVLTAATPGAGLSLLSPDGGAPLVNGLLGFAAEAAAAGNPGSAVTFYYKDDTGWIPESGAGTPLDLGLNDNAAPSADGTEFVTLGVVATDADGISKTYDDLGLAPEHPRYIGKVLAENPARRADQLENVFAFRDGGATVAELRQALLSNAGLPPVGQRATPVRTVILSGGTDGGPPAQVSYEAGLRQLAVEEGISIVAAPGESRYPDHQGIQGALITHCERRRAYRIAVLDTAPGLVISGAQAEKARIDSTHAALYYPWVVVSNPLARVGDESVPREIALPPSGFVCGIYARTDVTRGVFKAPANEVVRGALRYEVDVNFAQQEVLNPAGVNCLRFFPGRGNRVWGARTASSDPEWKYVNVRRYFNYVERSIDVGTQWAVFEPNGERLWANIRETVSSFLVNEWRSGALLGGSPREAFFVRCDRSTMDQNDLDNGRLICLIGLAVVKPAEFVVFRIGQKTADARS</sequence>
<proteinExistence type="inferred from homology"/>
<feature type="domain" description="Tail sheath protein C-terminal" evidence="3">
    <location>
        <begin position="699"/>
        <end position="804"/>
    </location>
</feature>
<evidence type="ECO:0000256" key="1">
    <source>
        <dbReference type="ARBA" id="ARBA00008005"/>
    </source>
</evidence>
<evidence type="ECO:0000313" key="5">
    <source>
        <dbReference type="Proteomes" id="UP000295497"/>
    </source>
</evidence>
<dbReference type="PANTHER" id="PTHR35861:SF1">
    <property type="entry name" value="PHAGE TAIL SHEATH PROTEIN"/>
    <property type="match status" value="1"/>
</dbReference>
<dbReference type="AlphaFoldDB" id="A0A4V0NHQ3"/>